<dbReference type="EMBL" id="JBHTJA010000001">
    <property type="protein sequence ID" value="MFD0899004.1"/>
    <property type="molecule type" value="Genomic_DNA"/>
</dbReference>
<protein>
    <submittedName>
        <fullName evidence="1">Uncharacterized protein</fullName>
    </submittedName>
</protein>
<keyword evidence="2" id="KW-1185">Reference proteome</keyword>
<evidence type="ECO:0000313" key="2">
    <source>
        <dbReference type="Proteomes" id="UP001596972"/>
    </source>
</evidence>
<accession>A0ABW3EHQ7</accession>
<gene>
    <name evidence="1" type="ORF">ACFQ11_01175</name>
</gene>
<evidence type="ECO:0000313" key="1">
    <source>
        <dbReference type="EMBL" id="MFD0899004.1"/>
    </source>
</evidence>
<dbReference type="Proteomes" id="UP001596972">
    <property type="component" value="Unassembled WGS sequence"/>
</dbReference>
<dbReference type="SUPFAM" id="SSF46458">
    <property type="entry name" value="Globin-like"/>
    <property type="match status" value="1"/>
</dbReference>
<organism evidence="1 2">
    <name type="scientific">Actinomadura sediminis</name>
    <dbReference type="NCBI Taxonomy" id="1038904"/>
    <lineage>
        <taxon>Bacteria</taxon>
        <taxon>Bacillati</taxon>
        <taxon>Actinomycetota</taxon>
        <taxon>Actinomycetes</taxon>
        <taxon>Streptosporangiales</taxon>
        <taxon>Thermomonosporaceae</taxon>
        <taxon>Actinomadura</taxon>
    </lineage>
</organism>
<dbReference type="InterPro" id="IPR009050">
    <property type="entry name" value="Globin-like_sf"/>
</dbReference>
<proteinExistence type="predicted"/>
<comment type="caution">
    <text evidence="1">The sequence shown here is derived from an EMBL/GenBank/DDBJ whole genome shotgun (WGS) entry which is preliminary data.</text>
</comment>
<dbReference type="Gene3D" id="1.10.490.10">
    <property type="entry name" value="Globins"/>
    <property type="match status" value="1"/>
</dbReference>
<sequence>MIVPAAARVITTDVRGAGSSVPAVYEWAGGAEAFERLTEVFRCPDRYSRERGGYRRMVREHLGGSITGAQRRRWASLPMDAADEVGLPDDPRVLRRVRVVHRTGHPHRPRELAARRVPAPESPDAALGLGRRAAVRPREALTAAAGPAASVRVFLRPGVDPKVLVN</sequence>
<name>A0ABW3EHQ7_9ACTN</name>
<dbReference type="RefSeq" id="WP_378295797.1">
    <property type="nucleotide sequence ID" value="NZ_JBHTJA010000001.1"/>
</dbReference>
<dbReference type="InterPro" id="IPR012292">
    <property type="entry name" value="Globin/Proto"/>
</dbReference>
<reference evidence="2" key="1">
    <citation type="journal article" date="2019" name="Int. J. Syst. Evol. Microbiol.">
        <title>The Global Catalogue of Microorganisms (GCM) 10K type strain sequencing project: providing services to taxonomists for standard genome sequencing and annotation.</title>
        <authorList>
            <consortium name="The Broad Institute Genomics Platform"/>
            <consortium name="The Broad Institute Genome Sequencing Center for Infectious Disease"/>
            <person name="Wu L."/>
            <person name="Ma J."/>
        </authorList>
    </citation>
    <scope>NUCLEOTIDE SEQUENCE [LARGE SCALE GENOMIC DNA]</scope>
    <source>
        <strain evidence="2">JCM 31202</strain>
    </source>
</reference>